<dbReference type="Proteomes" id="UP000273105">
    <property type="component" value="Unassembled WGS sequence"/>
</dbReference>
<dbReference type="EMBL" id="RCHE01000002">
    <property type="protein sequence ID" value="RLL49826.1"/>
    <property type="molecule type" value="Genomic_DNA"/>
</dbReference>
<evidence type="ECO:0000313" key="1">
    <source>
        <dbReference type="EMBL" id="RLL49826.1"/>
    </source>
</evidence>
<gene>
    <name evidence="1" type="ORF">D9K79_01120</name>
</gene>
<keyword evidence="2" id="KW-1185">Reference proteome</keyword>
<comment type="caution">
    <text evidence="1">The sequence shown here is derived from an EMBL/GenBank/DDBJ whole genome shotgun (WGS) entry which is preliminary data.</text>
</comment>
<organism evidence="1 2">
    <name type="scientific">Acinetobacter cumulans</name>
    <dbReference type="NCBI Taxonomy" id="2136182"/>
    <lineage>
        <taxon>Bacteria</taxon>
        <taxon>Pseudomonadati</taxon>
        <taxon>Pseudomonadota</taxon>
        <taxon>Gammaproteobacteria</taxon>
        <taxon>Moraxellales</taxon>
        <taxon>Moraxellaceae</taxon>
        <taxon>Acinetobacter</taxon>
    </lineage>
</organism>
<name>A0ABX9UAP8_9GAMM</name>
<accession>A0ABX9UAP8</accession>
<sequence length="60" mass="6837">MAKKLQELLDARSSESRNRILEDVKIILNDCLSEDVYLTELVEEAKSEKAGKITLDDLQD</sequence>
<protein>
    <submittedName>
        <fullName evidence="1">Uncharacterized protein</fullName>
    </submittedName>
</protein>
<dbReference type="RefSeq" id="WP_121530768.1">
    <property type="nucleotide sequence ID" value="NZ_RAXW01000001.1"/>
</dbReference>
<reference evidence="1 2" key="1">
    <citation type="submission" date="2018-09" db="EMBL/GenBank/DDBJ databases">
        <title>The draft genome of Acinetobacter sp. strains.</title>
        <authorList>
            <person name="Qin J."/>
            <person name="Feng Y."/>
            <person name="Zong Z."/>
        </authorList>
    </citation>
    <scope>NUCLEOTIDE SEQUENCE [LARGE SCALE GENOMIC DNA]</scope>
    <source>
        <strain evidence="1 2">WCHAc060001</strain>
    </source>
</reference>
<evidence type="ECO:0000313" key="2">
    <source>
        <dbReference type="Proteomes" id="UP000273105"/>
    </source>
</evidence>
<proteinExistence type="predicted"/>